<dbReference type="InterPro" id="IPR013783">
    <property type="entry name" value="Ig-like_fold"/>
</dbReference>
<evidence type="ECO:0000256" key="9">
    <source>
        <dbReference type="SAM" id="Phobius"/>
    </source>
</evidence>
<keyword evidence="2 9" id="KW-0812">Transmembrane</keyword>
<feature type="transmembrane region" description="Helical" evidence="9">
    <location>
        <begin position="346"/>
        <end position="365"/>
    </location>
</feature>
<keyword evidence="7" id="KW-0325">Glycoprotein</keyword>
<evidence type="ECO:0000313" key="12">
    <source>
        <dbReference type="EMBL" id="CAH1244146.1"/>
    </source>
</evidence>
<dbReference type="GO" id="GO:0009897">
    <property type="term" value="C:external side of plasma membrane"/>
    <property type="evidence" value="ECO:0007669"/>
    <property type="project" value="TreeGrafter"/>
</dbReference>
<evidence type="ECO:0000256" key="6">
    <source>
        <dbReference type="ARBA" id="ARBA00023170"/>
    </source>
</evidence>
<keyword evidence="4 9" id="KW-0472">Membrane</keyword>
<evidence type="ECO:0000259" key="11">
    <source>
        <dbReference type="PROSITE" id="PS50853"/>
    </source>
</evidence>
<dbReference type="GO" id="GO:0004896">
    <property type="term" value="F:cytokine receptor activity"/>
    <property type="evidence" value="ECO:0007669"/>
    <property type="project" value="TreeGrafter"/>
</dbReference>
<keyword evidence="3 9" id="KW-1133">Transmembrane helix</keyword>
<evidence type="ECO:0000256" key="5">
    <source>
        <dbReference type="ARBA" id="ARBA00023157"/>
    </source>
</evidence>
<feature type="region of interest" description="Disordered" evidence="8">
    <location>
        <begin position="648"/>
        <end position="692"/>
    </location>
</feature>
<dbReference type="SUPFAM" id="SSF49265">
    <property type="entry name" value="Fibronectin type III"/>
    <property type="match status" value="2"/>
</dbReference>
<feature type="domain" description="Fibronectin type-III" evidence="11">
    <location>
        <begin position="226"/>
        <end position="325"/>
    </location>
</feature>
<feature type="signal peptide" evidence="10">
    <location>
        <begin position="1"/>
        <end position="19"/>
    </location>
</feature>
<dbReference type="Pfam" id="PF00041">
    <property type="entry name" value="fn3"/>
    <property type="match status" value="2"/>
</dbReference>
<keyword evidence="5" id="KW-1015">Disulfide bond</keyword>
<evidence type="ECO:0000256" key="8">
    <source>
        <dbReference type="SAM" id="MobiDB-lite"/>
    </source>
</evidence>
<feature type="compositionally biased region" description="Basic and acidic residues" evidence="8">
    <location>
        <begin position="648"/>
        <end position="657"/>
    </location>
</feature>
<evidence type="ECO:0000256" key="2">
    <source>
        <dbReference type="ARBA" id="ARBA00022692"/>
    </source>
</evidence>
<comment type="subcellular location">
    <subcellularLocation>
        <location evidence="1">Membrane</location>
        <topology evidence="1">Single-pass type I membrane protein</topology>
    </subcellularLocation>
</comment>
<evidence type="ECO:0000313" key="13">
    <source>
        <dbReference type="Proteomes" id="UP000838412"/>
    </source>
</evidence>
<name>A0A8J9YYU6_BRALA</name>
<dbReference type="CDD" id="cd00063">
    <property type="entry name" value="FN3"/>
    <property type="match status" value="2"/>
</dbReference>
<keyword evidence="13" id="KW-1185">Reference proteome</keyword>
<keyword evidence="10" id="KW-0732">Signal</keyword>
<reference evidence="12" key="1">
    <citation type="submission" date="2022-01" db="EMBL/GenBank/DDBJ databases">
        <authorList>
            <person name="Braso-Vives M."/>
        </authorList>
    </citation>
    <scope>NUCLEOTIDE SEQUENCE</scope>
</reference>
<dbReference type="InterPro" id="IPR036116">
    <property type="entry name" value="FN3_sf"/>
</dbReference>
<dbReference type="PANTHER" id="PTHR23037">
    <property type="entry name" value="CYTOKINE RECEPTOR"/>
    <property type="match status" value="1"/>
</dbReference>
<evidence type="ECO:0000256" key="1">
    <source>
        <dbReference type="ARBA" id="ARBA00004479"/>
    </source>
</evidence>
<organism evidence="12 13">
    <name type="scientific">Branchiostoma lanceolatum</name>
    <name type="common">Common lancelet</name>
    <name type="synonym">Amphioxus lanceolatum</name>
    <dbReference type="NCBI Taxonomy" id="7740"/>
    <lineage>
        <taxon>Eukaryota</taxon>
        <taxon>Metazoa</taxon>
        <taxon>Chordata</taxon>
        <taxon>Cephalochordata</taxon>
        <taxon>Leptocardii</taxon>
        <taxon>Amphioxiformes</taxon>
        <taxon>Branchiostomatidae</taxon>
        <taxon>Branchiostoma</taxon>
    </lineage>
</organism>
<evidence type="ECO:0000256" key="7">
    <source>
        <dbReference type="ARBA" id="ARBA00023180"/>
    </source>
</evidence>
<dbReference type="AlphaFoldDB" id="A0A8J9YYU6"/>
<protein>
    <submittedName>
        <fullName evidence="12">IL6ST protein</fullName>
    </submittedName>
</protein>
<feature type="chain" id="PRO_5035460298" evidence="10">
    <location>
        <begin position="20"/>
        <end position="692"/>
    </location>
</feature>
<evidence type="ECO:0000256" key="10">
    <source>
        <dbReference type="SAM" id="SignalP"/>
    </source>
</evidence>
<feature type="domain" description="Fibronectin type-III" evidence="11">
    <location>
        <begin position="124"/>
        <end position="221"/>
    </location>
</feature>
<dbReference type="PROSITE" id="PS50853">
    <property type="entry name" value="FN3"/>
    <property type="match status" value="2"/>
</dbReference>
<sequence>MAATLRQVFAMTLLLQVLAPEATVPPRITRCTCDLDALTVTCSWERGPSDGDETTYTVTYWEDSFIGGAGPVEECTDHCGPSSCTFSPASLFVPHMVVLTRTEADTGQDVRSFPYEITPYQSVKPNAPDLTATPEGSRQVTVSWTSSIPRVFRNVVDESACQLQYRDNGTTTWEKPEDAGRQKAFTLRGLRPYTEYLIRIRCKAEYWGDYGTPVHVRTLQEAPKQAPRHVHAGTVPDSDGDGLTDVTISWEQLEYQHGPILRYELNLTEGGHVISSVSVDANNTQTYYTFRNLTVGQSYQVVLWAVNAAGTSPAVTYDLFVLDEQVKEPGVHAVPVTRTPQGSTTVIILGSVLGGLFLLSMVIFFNRRAIGKRFKLAKAHLWPRIPGPENFLVTPSSEGDYQEVDHIPVVYLTPEPETVDDIAEERRKLLASLPDGPLGGANSDSSNLYARVGHGIRLVSTATDDADRLGHGDGCHGSSEDVANMPLVAKAIWINLNKEAISMATEGGNAPNSNGQSIQSYVQVDHSSYDVAMATGGTPAASSGYGTGGSQDTQDYVRADHWTSPVARATEGDQAAAYELAPVSSGAEPTPREDVTARAIQDYVQATHSVTMATEVATPQAEFIQEDARIQHPSSNVAMATEGARRVSPDATARKEATQVGKVRRAGELSASQDMNDYVQSTNTPHKAFPDP</sequence>
<dbReference type="InterPro" id="IPR003961">
    <property type="entry name" value="FN3_dom"/>
</dbReference>
<dbReference type="EMBL" id="OV696698">
    <property type="protein sequence ID" value="CAH1244146.1"/>
    <property type="molecule type" value="Genomic_DNA"/>
</dbReference>
<dbReference type="Proteomes" id="UP000838412">
    <property type="component" value="Chromosome 13"/>
</dbReference>
<keyword evidence="6" id="KW-0675">Receptor</keyword>
<feature type="compositionally biased region" description="Polar residues" evidence="8">
    <location>
        <begin position="670"/>
        <end position="685"/>
    </location>
</feature>
<dbReference type="OrthoDB" id="9934532at2759"/>
<evidence type="ECO:0000256" key="3">
    <source>
        <dbReference type="ARBA" id="ARBA00022989"/>
    </source>
</evidence>
<accession>A0A8J9YYU6</accession>
<gene>
    <name evidence="12" type="primary">IL6ST</name>
    <name evidence="12" type="ORF">BLAG_LOCUS6859</name>
</gene>
<dbReference type="Gene3D" id="2.60.40.10">
    <property type="entry name" value="Immunoglobulins"/>
    <property type="match status" value="3"/>
</dbReference>
<proteinExistence type="predicted"/>
<dbReference type="SMART" id="SM00060">
    <property type="entry name" value="FN3"/>
    <property type="match status" value="2"/>
</dbReference>
<dbReference type="PANTHER" id="PTHR23037:SF35">
    <property type="entry name" value="FIBRONECTIN TYPE-III DOMAIN-CONTAINING PROTEIN"/>
    <property type="match status" value="1"/>
</dbReference>
<evidence type="ECO:0000256" key="4">
    <source>
        <dbReference type="ARBA" id="ARBA00023136"/>
    </source>
</evidence>